<organism evidence="1 2">
    <name type="scientific">Penicillium argentinense</name>
    <dbReference type="NCBI Taxonomy" id="1131581"/>
    <lineage>
        <taxon>Eukaryota</taxon>
        <taxon>Fungi</taxon>
        <taxon>Dikarya</taxon>
        <taxon>Ascomycota</taxon>
        <taxon>Pezizomycotina</taxon>
        <taxon>Eurotiomycetes</taxon>
        <taxon>Eurotiomycetidae</taxon>
        <taxon>Eurotiales</taxon>
        <taxon>Aspergillaceae</taxon>
        <taxon>Penicillium</taxon>
    </lineage>
</organism>
<dbReference type="RefSeq" id="XP_056474214.1">
    <property type="nucleotide sequence ID" value="XM_056618055.1"/>
</dbReference>
<dbReference type="Proteomes" id="UP001149074">
    <property type="component" value="Unassembled WGS sequence"/>
</dbReference>
<dbReference type="GeneID" id="81357034"/>
<sequence length="208" mass="23398">MLQVSNIGEERHTLQSFVGRMMNHQAELMTWRGELPTHLAAKDTAISEGARAWSDVQWVQRQCFDIELRFNHVMLVLHRPFFARTSFSTPFYSSDMARGVCLGAARATILLSYKVLVQDHNIYDESWSCYYHRVLAATLVVLASTHPSRPREEQMSLFDLCIKSYGIFGSMPSDASTKGFELSKSAVALLSTGPSRSNVNIDAMLDAE</sequence>
<proteinExistence type="predicted"/>
<keyword evidence="2" id="KW-1185">Reference proteome</keyword>
<evidence type="ECO:0000313" key="2">
    <source>
        <dbReference type="Proteomes" id="UP001149074"/>
    </source>
</evidence>
<accession>A0A9W9FEF2</accession>
<name>A0A9W9FEF2_9EURO</name>
<evidence type="ECO:0008006" key="3">
    <source>
        <dbReference type="Google" id="ProtNLM"/>
    </source>
</evidence>
<dbReference type="CDD" id="cd12148">
    <property type="entry name" value="fungal_TF_MHR"/>
    <property type="match status" value="1"/>
</dbReference>
<dbReference type="AlphaFoldDB" id="A0A9W9FEF2"/>
<reference evidence="1" key="1">
    <citation type="submission" date="2022-11" db="EMBL/GenBank/DDBJ databases">
        <authorList>
            <person name="Petersen C."/>
        </authorList>
    </citation>
    <scope>NUCLEOTIDE SEQUENCE</scope>
    <source>
        <strain evidence="1">IBT 30761</strain>
    </source>
</reference>
<dbReference type="OrthoDB" id="3266505at2759"/>
<comment type="caution">
    <text evidence="1">The sequence shown here is derived from an EMBL/GenBank/DDBJ whole genome shotgun (WGS) entry which is preliminary data.</text>
</comment>
<protein>
    <recommendedName>
        <fullName evidence="3">Transcription factor domain-containing protein</fullName>
    </recommendedName>
</protein>
<gene>
    <name evidence="1" type="ORF">N7532_005561</name>
</gene>
<evidence type="ECO:0000313" key="1">
    <source>
        <dbReference type="EMBL" id="KAJ5098560.1"/>
    </source>
</evidence>
<dbReference type="EMBL" id="JAPQKI010000005">
    <property type="protein sequence ID" value="KAJ5098560.1"/>
    <property type="molecule type" value="Genomic_DNA"/>
</dbReference>
<reference evidence="1" key="2">
    <citation type="journal article" date="2023" name="IMA Fungus">
        <title>Comparative genomic study of the Penicillium genus elucidates a diverse pangenome and 15 lateral gene transfer events.</title>
        <authorList>
            <person name="Petersen C."/>
            <person name="Sorensen T."/>
            <person name="Nielsen M.R."/>
            <person name="Sondergaard T.E."/>
            <person name="Sorensen J.L."/>
            <person name="Fitzpatrick D.A."/>
            <person name="Frisvad J.C."/>
            <person name="Nielsen K.L."/>
        </authorList>
    </citation>
    <scope>NUCLEOTIDE SEQUENCE</scope>
    <source>
        <strain evidence="1">IBT 30761</strain>
    </source>
</reference>